<evidence type="ECO:0000313" key="9">
    <source>
        <dbReference type="Proteomes" id="UP000617634"/>
    </source>
</evidence>
<evidence type="ECO:0000313" key="8">
    <source>
        <dbReference type="EMBL" id="MBH0114982.1"/>
    </source>
</evidence>
<keyword evidence="5 7" id="KW-1133">Transmembrane helix</keyword>
<dbReference type="AlphaFoldDB" id="A0A931MMC0"/>
<dbReference type="PANTHER" id="PTHR37937">
    <property type="entry name" value="CONJUGATIVE TRANSFER: DNA TRANSPORT"/>
    <property type="match status" value="1"/>
</dbReference>
<protein>
    <submittedName>
        <fullName evidence="8">Type IV secretory system conjugative DNA transfer family protein</fullName>
    </submittedName>
</protein>
<dbReference type="CDD" id="cd01127">
    <property type="entry name" value="TrwB_TraG_TraD_VirD4"/>
    <property type="match status" value="1"/>
</dbReference>
<comment type="caution">
    <text evidence="8">The sequence shown here is derived from an EMBL/GenBank/DDBJ whole genome shotgun (WGS) entry which is preliminary data.</text>
</comment>
<evidence type="ECO:0000256" key="4">
    <source>
        <dbReference type="ARBA" id="ARBA00022692"/>
    </source>
</evidence>
<keyword evidence="6 7" id="KW-0472">Membrane</keyword>
<dbReference type="Proteomes" id="UP000617634">
    <property type="component" value="Unassembled WGS sequence"/>
</dbReference>
<evidence type="ECO:0000256" key="7">
    <source>
        <dbReference type="SAM" id="Phobius"/>
    </source>
</evidence>
<dbReference type="InterPro" id="IPR051539">
    <property type="entry name" value="T4SS-coupling_protein"/>
</dbReference>
<evidence type="ECO:0000256" key="3">
    <source>
        <dbReference type="ARBA" id="ARBA00022475"/>
    </source>
</evidence>
<accession>A0A931MMC0</accession>
<organism evidence="8 9">
    <name type="scientific">Novosphingobium aureum</name>
    <dbReference type="NCBI Taxonomy" id="2792964"/>
    <lineage>
        <taxon>Bacteria</taxon>
        <taxon>Pseudomonadati</taxon>
        <taxon>Pseudomonadota</taxon>
        <taxon>Alphaproteobacteria</taxon>
        <taxon>Sphingomonadales</taxon>
        <taxon>Sphingomonadaceae</taxon>
        <taxon>Novosphingobium</taxon>
    </lineage>
</organism>
<dbReference type="GO" id="GO:0005886">
    <property type="term" value="C:plasma membrane"/>
    <property type="evidence" value="ECO:0007669"/>
    <property type="project" value="UniProtKB-SubCell"/>
</dbReference>
<keyword evidence="4 7" id="KW-0812">Transmembrane</keyword>
<comment type="similarity">
    <text evidence="2">Belongs to the VirD4/TraG family.</text>
</comment>
<feature type="transmembrane region" description="Helical" evidence="7">
    <location>
        <begin position="69"/>
        <end position="89"/>
    </location>
</feature>
<keyword evidence="9" id="KW-1185">Reference proteome</keyword>
<keyword evidence="3" id="KW-1003">Cell membrane</keyword>
<name>A0A931MMC0_9SPHN</name>
<reference evidence="8" key="1">
    <citation type="submission" date="2020-11" db="EMBL/GenBank/DDBJ databases">
        <title>Novosphingobium aureum sp. nov., a marine bacterium isolated from sediment of a salt flat.</title>
        <authorList>
            <person name="Yoo Y."/>
            <person name="Kim J.-J."/>
        </authorList>
    </citation>
    <scope>NUCLEOTIDE SEQUENCE</scope>
    <source>
        <strain evidence="8">YJ-S2-02</strain>
    </source>
</reference>
<dbReference type="RefSeq" id="WP_197167049.1">
    <property type="nucleotide sequence ID" value="NZ_JADZGI010000006.1"/>
</dbReference>
<evidence type="ECO:0000256" key="2">
    <source>
        <dbReference type="ARBA" id="ARBA00008806"/>
    </source>
</evidence>
<dbReference type="Pfam" id="PF02534">
    <property type="entry name" value="T4SS-DNA_transf"/>
    <property type="match status" value="1"/>
</dbReference>
<dbReference type="InterPro" id="IPR003688">
    <property type="entry name" value="TraG/VirD4"/>
</dbReference>
<dbReference type="EMBL" id="JADZGI010000006">
    <property type="protein sequence ID" value="MBH0114982.1"/>
    <property type="molecule type" value="Genomic_DNA"/>
</dbReference>
<comment type="subcellular location">
    <subcellularLocation>
        <location evidence="1">Cell membrane</location>
        <topology evidence="1">Multi-pass membrane protein</topology>
    </subcellularLocation>
</comment>
<gene>
    <name evidence="8" type="ORF">I5E68_18710</name>
</gene>
<evidence type="ECO:0000256" key="6">
    <source>
        <dbReference type="ARBA" id="ARBA00023136"/>
    </source>
</evidence>
<dbReference type="Gene3D" id="3.40.50.300">
    <property type="entry name" value="P-loop containing nucleotide triphosphate hydrolases"/>
    <property type="match status" value="1"/>
</dbReference>
<dbReference type="SUPFAM" id="SSF52540">
    <property type="entry name" value="P-loop containing nucleoside triphosphate hydrolases"/>
    <property type="match status" value="1"/>
</dbReference>
<evidence type="ECO:0000256" key="1">
    <source>
        <dbReference type="ARBA" id="ARBA00004651"/>
    </source>
</evidence>
<dbReference type="InterPro" id="IPR027417">
    <property type="entry name" value="P-loop_NTPase"/>
</dbReference>
<evidence type="ECO:0000256" key="5">
    <source>
        <dbReference type="ARBA" id="ARBA00022989"/>
    </source>
</evidence>
<sequence length="626" mass="68919">MSGKMVRNPGASQPGAIAFLMIVGLVVSAAIGAVTVLWRAHLLSIQTPWAKVPGALWSMKSMPIVWQPFLFGFGISFFLCLVGVFASMFTAQKLHGEARWARFGEVKGAGLLESAGIILGRFNARFLRFGGTEHVMLEAPTRAGKGVGVVIPNLLSWPDSVVVLDVKQENWDLTSGYRARQLRQKTLLFNPLDGEGRTCRYNPLGHINRRDPVEIINELQKIGAMLFPLPLTGDNFWAESARTAFLGVSAYVAATVDDGEDALPFTIGEVYRQFAAGDARRRFPKIIKQREQAGKPLSGACISALRDWISSSDNTFTSIRQSVTAKINLWLNPYVDAATAESDFDLRQFRDKRISLYLGVSPDDLERVAPIYNLLFQQLIDLNVRELPSADRHNVRLLLLLDEFTRLGRASVIASGFSYVAGYGIRLLPVIQNFSQLDHIYGDKVAKEISANCGVQIVMRPKEINDAKNVSERLGTYTFRAKSRSFGAWGRGGGSVSESDQRRALLLPQELLLLPEKDLIVLRSGIPPVYGKKIRYYQEKDMLALTKVQAPAMPTIRPDPSVPARSLRVITAAEASGESEAGIPGASGRPLNMPVVKALQTTANHAPRQTAHMLFKDLFSVMIPTA</sequence>
<dbReference type="PANTHER" id="PTHR37937:SF1">
    <property type="entry name" value="CONJUGATIVE TRANSFER: DNA TRANSPORT"/>
    <property type="match status" value="1"/>
</dbReference>
<feature type="transmembrane region" description="Helical" evidence="7">
    <location>
        <begin position="16"/>
        <end position="38"/>
    </location>
</feature>
<proteinExistence type="inferred from homology"/>